<dbReference type="NCBIfam" id="TIGR01730">
    <property type="entry name" value="RND_mfp"/>
    <property type="match status" value="1"/>
</dbReference>
<comment type="caution">
    <text evidence="9">The sequence shown here is derived from an EMBL/GenBank/DDBJ whole genome shotgun (WGS) entry which is preliminary data.</text>
</comment>
<evidence type="ECO:0000256" key="5">
    <source>
        <dbReference type="SAM" id="SignalP"/>
    </source>
</evidence>
<evidence type="ECO:0000256" key="3">
    <source>
        <dbReference type="SAM" id="Coils"/>
    </source>
</evidence>
<keyword evidence="3" id="KW-0175">Coiled coil</keyword>
<evidence type="ECO:0000256" key="2">
    <source>
        <dbReference type="ARBA" id="ARBA00009477"/>
    </source>
</evidence>
<feature type="domain" description="Multidrug resistance protein MdtA-like barrel-sandwich hybrid" evidence="6">
    <location>
        <begin position="75"/>
        <end position="212"/>
    </location>
</feature>
<evidence type="ECO:0000256" key="1">
    <source>
        <dbReference type="ARBA" id="ARBA00004196"/>
    </source>
</evidence>
<feature type="domain" description="Multidrug resistance protein MdtA-like beta-barrel" evidence="7">
    <location>
        <begin position="248"/>
        <end position="304"/>
    </location>
</feature>
<protein>
    <submittedName>
        <fullName evidence="9">MexE family multidrug efflux RND transporter periplasmic adaptor subunit</fullName>
    </submittedName>
</protein>
<sequence>MPRPPGPRSLPATLSVGAISALAAVVLAACQPAVPDAQASPAASAPVPTVPVALVRSVAMEAGTTQVARVEAAQQVELQARVSGPIDAVLFREGDAVRAGQPLFQIDPRPHDAALARARAELQLAEARETLAAAEAARARQLHAEHAIAGEEMERRLAAHAEARARRAAAEAALQTAQLVRDFTLVRSPIDGRIGRALVTAGHMVTAGDKATPLATLVSISPLHVHIDVADRALQQRLAERGGAKGWKARILDADGQRELALAPIDFTNHSIDAATGTVRLRARVDAAVPGLMPGQYVRVQLATGAARPVLLVPDKAIGTDQGRRFVLVVNDAGEVAYRPVGVGAAQGADRIVSEGLKAGEQVIVSGLMRVRPGMTVTPQQPAEPAAPQAQRDPCPVPDRS</sequence>
<comment type="similarity">
    <text evidence="2">Belongs to the membrane fusion protein (MFP) (TC 8.A.1) family.</text>
</comment>
<feature type="coiled-coil region" evidence="3">
    <location>
        <begin position="117"/>
        <end position="144"/>
    </location>
</feature>
<evidence type="ECO:0000259" key="8">
    <source>
        <dbReference type="Pfam" id="PF25967"/>
    </source>
</evidence>
<dbReference type="RefSeq" id="WP_228027116.1">
    <property type="nucleotide sequence ID" value="NZ_BJCL01000006.1"/>
</dbReference>
<feature type="compositionally biased region" description="Low complexity" evidence="4">
    <location>
        <begin position="379"/>
        <end position="391"/>
    </location>
</feature>
<name>A0A480AU97_9BURK</name>
<evidence type="ECO:0000259" key="7">
    <source>
        <dbReference type="Pfam" id="PF25944"/>
    </source>
</evidence>
<dbReference type="Pfam" id="PF25917">
    <property type="entry name" value="BSH_RND"/>
    <property type="match status" value="1"/>
</dbReference>
<reference evidence="10" key="1">
    <citation type="submission" date="2019-03" db="EMBL/GenBank/DDBJ databases">
        <title>Aquabacterium pictum sp.nov., the first bacteriochlorophyll a-containing freshwater bacterium in the genus Aquabacterium of the class Betaproteobacteria.</title>
        <authorList>
            <person name="Hirose S."/>
            <person name="Tank M."/>
            <person name="Hara E."/>
            <person name="Tamaki H."/>
            <person name="Takaichi S."/>
            <person name="Haruta S."/>
            <person name="Hanada S."/>
        </authorList>
    </citation>
    <scope>NUCLEOTIDE SEQUENCE [LARGE SCALE GENOMIC DNA]</scope>
    <source>
        <strain evidence="10">W35</strain>
    </source>
</reference>
<dbReference type="InterPro" id="IPR058627">
    <property type="entry name" value="MdtA-like_C"/>
</dbReference>
<evidence type="ECO:0000259" key="6">
    <source>
        <dbReference type="Pfam" id="PF25917"/>
    </source>
</evidence>
<dbReference type="Gene3D" id="2.40.30.170">
    <property type="match status" value="1"/>
</dbReference>
<dbReference type="Gene3D" id="2.40.420.20">
    <property type="match status" value="1"/>
</dbReference>
<gene>
    <name evidence="9" type="ORF">AQPW35_27730</name>
</gene>
<keyword evidence="5" id="KW-0732">Signal</keyword>
<dbReference type="PANTHER" id="PTHR30158">
    <property type="entry name" value="ACRA/E-RELATED COMPONENT OF DRUG EFFLUX TRANSPORTER"/>
    <property type="match status" value="1"/>
</dbReference>
<dbReference type="Pfam" id="PF25967">
    <property type="entry name" value="RND-MFP_C"/>
    <property type="match status" value="1"/>
</dbReference>
<dbReference type="AlphaFoldDB" id="A0A480AU97"/>
<evidence type="ECO:0000256" key="4">
    <source>
        <dbReference type="SAM" id="MobiDB-lite"/>
    </source>
</evidence>
<dbReference type="PROSITE" id="PS51257">
    <property type="entry name" value="PROKAR_LIPOPROTEIN"/>
    <property type="match status" value="1"/>
</dbReference>
<feature type="region of interest" description="Disordered" evidence="4">
    <location>
        <begin position="375"/>
        <end position="401"/>
    </location>
</feature>
<dbReference type="Gene3D" id="2.40.50.100">
    <property type="match status" value="1"/>
</dbReference>
<dbReference type="SUPFAM" id="SSF111369">
    <property type="entry name" value="HlyD-like secretion proteins"/>
    <property type="match status" value="1"/>
</dbReference>
<dbReference type="FunFam" id="2.40.420.20:FF:000001">
    <property type="entry name" value="Efflux RND transporter periplasmic adaptor subunit"/>
    <property type="match status" value="1"/>
</dbReference>
<dbReference type="Pfam" id="PF25944">
    <property type="entry name" value="Beta-barrel_RND"/>
    <property type="match status" value="1"/>
</dbReference>
<dbReference type="InterPro" id="IPR058625">
    <property type="entry name" value="MdtA-like_BSH"/>
</dbReference>
<proteinExistence type="inferred from homology"/>
<dbReference type="GO" id="GO:0005886">
    <property type="term" value="C:plasma membrane"/>
    <property type="evidence" value="ECO:0007669"/>
    <property type="project" value="TreeGrafter"/>
</dbReference>
<feature type="domain" description="Multidrug resistance protein MdtA-like C-terminal permuted SH3" evidence="8">
    <location>
        <begin position="310"/>
        <end position="369"/>
    </location>
</feature>
<dbReference type="PANTHER" id="PTHR30158:SF10">
    <property type="entry name" value="CATION EFFLUX PUMP"/>
    <property type="match status" value="1"/>
</dbReference>
<dbReference type="EMBL" id="BJCL01000006">
    <property type="protein sequence ID" value="GCL63692.1"/>
    <property type="molecule type" value="Genomic_DNA"/>
</dbReference>
<dbReference type="GO" id="GO:0046677">
    <property type="term" value="P:response to antibiotic"/>
    <property type="evidence" value="ECO:0007669"/>
    <property type="project" value="TreeGrafter"/>
</dbReference>
<dbReference type="Gene3D" id="1.10.287.470">
    <property type="entry name" value="Helix hairpin bin"/>
    <property type="match status" value="1"/>
</dbReference>
<comment type="subcellular location">
    <subcellularLocation>
        <location evidence="1">Cell envelope</location>
    </subcellularLocation>
</comment>
<evidence type="ECO:0000313" key="9">
    <source>
        <dbReference type="EMBL" id="GCL63692.1"/>
    </source>
</evidence>
<accession>A0A480AU97</accession>
<dbReference type="GO" id="GO:0022857">
    <property type="term" value="F:transmembrane transporter activity"/>
    <property type="evidence" value="ECO:0007669"/>
    <property type="project" value="InterPro"/>
</dbReference>
<feature type="signal peptide" evidence="5">
    <location>
        <begin position="1"/>
        <end position="23"/>
    </location>
</feature>
<keyword evidence="10" id="KW-1185">Reference proteome</keyword>
<dbReference type="InterPro" id="IPR006143">
    <property type="entry name" value="RND_pump_MFP"/>
</dbReference>
<evidence type="ECO:0000313" key="10">
    <source>
        <dbReference type="Proteomes" id="UP000301751"/>
    </source>
</evidence>
<dbReference type="InterPro" id="IPR058626">
    <property type="entry name" value="MdtA-like_b-barrel"/>
</dbReference>
<dbReference type="Proteomes" id="UP000301751">
    <property type="component" value="Unassembled WGS sequence"/>
</dbReference>
<dbReference type="GO" id="GO:0030313">
    <property type="term" value="C:cell envelope"/>
    <property type="evidence" value="ECO:0007669"/>
    <property type="project" value="UniProtKB-SubCell"/>
</dbReference>
<organism evidence="9 10">
    <name type="scientific">Pseudaquabacterium pictum</name>
    <dbReference type="NCBI Taxonomy" id="2315236"/>
    <lineage>
        <taxon>Bacteria</taxon>
        <taxon>Pseudomonadati</taxon>
        <taxon>Pseudomonadota</taxon>
        <taxon>Betaproteobacteria</taxon>
        <taxon>Burkholderiales</taxon>
        <taxon>Sphaerotilaceae</taxon>
        <taxon>Pseudaquabacterium</taxon>
    </lineage>
</organism>
<feature type="chain" id="PRO_5019864161" evidence="5">
    <location>
        <begin position="24"/>
        <end position="401"/>
    </location>
</feature>